<keyword evidence="2" id="KW-1133">Transmembrane helix</keyword>
<organism evidence="3">
    <name type="scientific">Tetraselmis virus 1</name>
    <dbReference type="NCBI Taxonomy" id="2060617"/>
    <lineage>
        <taxon>Viruses</taxon>
        <taxon>Varidnaviria</taxon>
        <taxon>Bamfordvirae</taxon>
        <taxon>Nucleocytoviricota</taxon>
        <taxon>Megaviricetes</taxon>
        <taxon>Imitervirales</taxon>
        <taxon>Allomimiviridae</taxon>
        <taxon>Oceanusvirus</taxon>
        <taxon>Oceanusvirus kaneohense</taxon>
    </lineage>
</organism>
<feature type="coiled-coil region" evidence="1">
    <location>
        <begin position="45"/>
        <end position="79"/>
    </location>
</feature>
<reference evidence="3" key="1">
    <citation type="journal article" date="2018" name="Virology">
        <title>A giant virus infecting green algae encodes key fermentation genes.</title>
        <authorList>
            <person name="Schvarcz C.R."/>
            <person name="Steward G.F."/>
        </authorList>
    </citation>
    <scope>NUCLEOTIDE SEQUENCE [LARGE SCALE GENOMIC DNA]</scope>
</reference>
<gene>
    <name evidence="3" type="ORF">TetV_649</name>
</gene>
<keyword evidence="2" id="KW-0472">Membrane</keyword>
<evidence type="ECO:0000313" key="3">
    <source>
        <dbReference type="EMBL" id="AUF82731.1"/>
    </source>
</evidence>
<dbReference type="Proteomes" id="UP000244773">
    <property type="component" value="Segment"/>
</dbReference>
<keyword evidence="4" id="KW-1185">Reference proteome</keyword>
<evidence type="ECO:0000313" key="4">
    <source>
        <dbReference type="Proteomes" id="UP000244773"/>
    </source>
</evidence>
<protein>
    <submittedName>
        <fullName evidence="3">Uncharacterized protein</fullName>
    </submittedName>
</protein>
<evidence type="ECO:0000256" key="1">
    <source>
        <dbReference type="SAM" id="Coils"/>
    </source>
</evidence>
<keyword evidence="2" id="KW-0812">Transmembrane</keyword>
<dbReference type="EMBL" id="KY322437">
    <property type="protein sequence ID" value="AUF82731.1"/>
    <property type="molecule type" value="Genomic_DNA"/>
</dbReference>
<sequence>MSIRDDAEVEDTKGSKNINLFFGKEVDKITKSETNSTTSYIILQNDSLHAQLERMKRSCERASKEKDELVSDLESSEKTKTCLRGMLHNEVEKIEAYVRIVEKAEKCIKVSDEKSIYYTNGVSIGMIVCSLVILVSTALGNQGMAMAATTLNSCVVSTMLMFSFKLIRMSRYPIHPAYLNQTEEDKAYIRKAERGTEHLHSIVDEI</sequence>
<proteinExistence type="predicted"/>
<name>A0A2P0VPB1_9VIRU</name>
<feature type="transmembrane region" description="Helical" evidence="2">
    <location>
        <begin position="116"/>
        <end position="139"/>
    </location>
</feature>
<accession>A0A2P0VPB1</accession>
<keyword evidence="1" id="KW-0175">Coiled coil</keyword>
<feature type="transmembrane region" description="Helical" evidence="2">
    <location>
        <begin position="145"/>
        <end position="164"/>
    </location>
</feature>
<evidence type="ECO:0000256" key="2">
    <source>
        <dbReference type="SAM" id="Phobius"/>
    </source>
</evidence>